<protein>
    <submittedName>
        <fullName evidence="3">Nitroimidazol reductase NimA-like FMN-containing flavoprotein (Pyridoxamine 5'-phosphate oxidase superfamily)</fullName>
    </submittedName>
</protein>
<dbReference type="PANTHER" id="PTHR35176">
    <property type="entry name" value="HEME OXYGENASE HI_0854-RELATED"/>
    <property type="match status" value="1"/>
</dbReference>
<feature type="domain" description="Pyridoxamine 5'-phosphate oxidase N-terminal" evidence="2">
    <location>
        <begin position="15"/>
        <end position="134"/>
    </location>
</feature>
<name>A0A7W8VBU4_9ACTN</name>
<dbReference type="Gene3D" id="2.30.110.10">
    <property type="entry name" value="Electron Transport, Fmn-binding Protein, Chain A"/>
    <property type="match status" value="1"/>
</dbReference>
<gene>
    <name evidence="3" type="ORF">HDA36_000596</name>
</gene>
<organism evidence="3 4">
    <name type="scientific">Nocardiopsis composta</name>
    <dbReference type="NCBI Taxonomy" id="157465"/>
    <lineage>
        <taxon>Bacteria</taxon>
        <taxon>Bacillati</taxon>
        <taxon>Actinomycetota</taxon>
        <taxon>Actinomycetes</taxon>
        <taxon>Streptosporangiales</taxon>
        <taxon>Nocardiopsidaceae</taxon>
        <taxon>Nocardiopsis</taxon>
    </lineage>
</organism>
<dbReference type="GO" id="GO:0005829">
    <property type="term" value="C:cytosol"/>
    <property type="evidence" value="ECO:0007669"/>
    <property type="project" value="TreeGrafter"/>
</dbReference>
<dbReference type="InterPro" id="IPR052019">
    <property type="entry name" value="F420H2_bilvrd_red/Heme_oxyg"/>
</dbReference>
<keyword evidence="1" id="KW-0560">Oxidoreductase</keyword>
<dbReference type="Pfam" id="PF01243">
    <property type="entry name" value="PNPOx_N"/>
    <property type="match status" value="1"/>
</dbReference>
<keyword evidence="4" id="KW-1185">Reference proteome</keyword>
<accession>A0A7W8VBU4</accession>
<dbReference type="Proteomes" id="UP000572635">
    <property type="component" value="Unassembled WGS sequence"/>
</dbReference>
<reference evidence="3 4" key="1">
    <citation type="submission" date="2020-08" db="EMBL/GenBank/DDBJ databases">
        <title>Sequencing the genomes of 1000 actinobacteria strains.</title>
        <authorList>
            <person name="Klenk H.-P."/>
        </authorList>
    </citation>
    <scope>NUCLEOTIDE SEQUENCE [LARGE SCALE GENOMIC DNA]</scope>
    <source>
        <strain evidence="3 4">DSM 44551</strain>
    </source>
</reference>
<dbReference type="EMBL" id="JACHDB010000001">
    <property type="protein sequence ID" value="MBB5430512.1"/>
    <property type="molecule type" value="Genomic_DNA"/>
</dbReference>
<dbReference type="GO" id="GO:0016627">
    <property type="term" value="F:oxidoreductase activity, acting on the CH-CH group of donors"/>
    <property type="evidence" value="ECO:0007669"/>
    <property type="project" value="TreeGrafter"/>
</dbReference>
<dbReference type="InterPro" id="IPR011576">
    <property type="entry name" value="Pyridox_Oxase_N"/>
</dbReference>
<dbReference type="AlphaFoldDB" id="A0A7W8VBU4"/>
<dbReference type="GO" id="GO:0070967">
    <property type="term" value="F:coenzyme F420 binding"/>
    <property type="evidence" value="ECO:0007669"/>
    <property type="project" value="TreeGrafter"/>
</dbReference>
<dbReference type="SUPFAM" id="SSF50475">
    <property type="entry name" value="FMN-binding split barrel"/>
    <property type="match status" value="1"/>
</dbReference>
<evidence type="ECO:0000313" key="3">
    <source>
        <dbReference type="EMBL" id="MBB5430512.1"/>
    </source>
</evidence>
<evidence type="ECO:0000313" key="4">
    <source>
        <dbReference type="Proteomes" id="UP000572635"/>
    </source>
</evidence>
<dbReference type="InterPro" id="IPR012349">
    <property type="entry name" value="Split_barrel_FMN-bd"/>
</dbReference>
<sequence length="149" mass="17000">MSTSSESQSSRPFDVDAFLEQPLVARVATVDSAGAPTVRPVWFLWEQGSLWWITGAYSVMERHLERDPRTCAVVDTCDLERMVFLQVIMYGTARSAPFEPALARRKLRRYLGEDEEAWHPDFRSFADDARLVRFTPDRTVVKDLSKTAG</sequence>
<evidence type="ECO:0000259" key="2">
    <source>
        <dbReference type="Pfam" id="PF01243"/>
    </source>
</evidence>
<comment type="caution">
    <text evidence="3">The sequence shown here is derived from an EMBL/GenBank/DDBJ whole genome shotgun (WGS) entry which is preliminary data.</text>
</comment>
<dbReference type="RefSeq" id="WP_184388443.1">
    <property type="nucleotide sequence ID" value="NZ_BAAAJD010000023.1"/>
</dbReference>
<proteinExistence type="predicted"/>
<evidence type="ECO:0000256" key="1">
    <source>
        <dbReference type="ARBA" id="ARBA00023002"/>
    </source>
</evidence>
<dbReference type="PANTHER" id="PTHR35176:SF6">
    <property type="entry name" value="HEME OXYGENASE HI_0854-RELATED"/>
    <property type="match status" value="1"/>
</dbReference>